<gene>
    <name evidence="2" type="ORF">HLB16_20430</name>
</gene>
<dbReference type="AlphaFoldDB" id="A0A849BRT7"/>
<feature type="transmembrane region" description="Helical" evidence="1">
    <location>
        <begin position="63"/>
        <end position="84"/>
    </location>
</feature>
<reference evidence="2 3" key="1">
    <citation type="submission" date="2020-05" db="EMBL/GenBank/DDBJ databases">
        <title>MicrobeNet Type strains.</title>
        <authorList>
            <person name="Nicholson A.C."/>
        </authorList>
    </citation>
    <scope>NUCLEOTIDE SEQUENCE [LARGE SCALE GENOMIC DNA]</scope>
    <source>
        <strain evidence="2 3">ATCC 700815</strain>
    </source>
</reference>
<evidence type="ECO:0000313" key="2">
    <source>
        <dbReference type="EMBL" id="NNH13229.1"/>
    </source>
</evidence>
<keyword evidence="1" id="KW-1133">Transmembrane helix</keyword>
<dbReference type="Proteomes" id="UP000542973">
    <property type="component" value="Unassembled WGS sequence"/>
</dbReference>
<accession>A0A849BRT7</accession>
<dbReference type="Pfam" id="PF10002">
    <property type="entry name" value="DUF2243"/>
    <property type="match status" value="1"/>
</dbReference>
<feature type="transmembrane region" description="Helical" evidence="1">
    <location>
        <begin position="177"/>
        <end position="199"/>
    </location>
</feature>
<keyword evidence="1" id="KW-0812">Transmembrane</keyword>
<comment type="caution">
    <text evidence="2">The sequence shown here is derived from an EMBL/GenBank/DDBJ whole genome shotgun (WGS) entry which is preliminary data.</text>
</comment>
<keyword evidence="1" id="KW-0472">Membrane</keyword>
<dbReference type="EMBL" id="JABEMD010000042">
    <property type="protein sequence ID" value="NNH13229.1"/>
    <property type="molecule type" value="Genomic_DNA"/>
</dbReference>
<feature type="transmembrane region" description="Helical" evidence="1">
    <location>
        <begin position="136"/>
        <end position="157"/>
    </location>
</feature>
<feature type="transmembrane region" description="Helical" evidence="1">
    <location>
        <begin position="104"/>
        <end position="124"/>
    </location>
</feature>
<sequence length="278" mass="29713">MPTDRAIPVAGPVHPRAFAWAGYTLGFAMSGFFDGILLHQILQWHHLLSGIEGGALGDLRVQVMADGVFHALMYVIAAIGMWLLYRSRDALSTANAPRHLLANFWIGFGVWHVVDAVLSHWITGIHRIRMDSPNPLLWDLIWLFLFGVIPLIVGIRMRKTSRGAGPRAGAGPRGPGIAASWVVAVLVGGSLLGAALNLFPARAATIDTTTVVMRPGAAPSQLFAALEGSDARIVWTDAGGGVWVLSGAQAVDRLRLYRHGAMYVSGTAAPAGCSAWVR</sequence>
<dbReference type="RefSeq" id="WP_053822866.1">
    <property type="nucleotide sequence ID" value="NZ_BAAAEB010000006.1"/>
</dbReference>
<proteinExistence type="predicted"/>
<dbReference type="InterPro" id="IPR018719">
    <property type="entry name" value="DUF2243_membrane"/>
</dbReference>
<evidence type="ECO:0000256" key="1">
    <source>
        <dbReference type="SAM" id="Phobius"/>
    </source>
</evidence>
<protein>
    <submittedName>
        <fullName evidence="2">DUF2243 domain-containing protein</fullName>
    </submittedName>
</protein>
<organism evidence="2 3">
    <name type="scientific">Cupriavidus gilardii</name>
    <dbReference type="NCBI Taxonomy" id="82541"/>
    <lineage>
        <taxon>Bacteria</taxon>
        <taxon>Pseudomonadati</taxon>
        <taxon>Pseudomonadota</taxon>
        <taxon>Betaproteobacteria</taxon>
        <taxon>Burkholderiales</taxon>
        <taxon>Burkholderiaceae</taxon>
        <taxon>Cupriavidus</taxon>
    </lineage>
</organism>
<evidence type="ECO:0000313" key="3">
    <source>
        <dbReference type="Proteomes" id="UP000542973"/>
    </source>
</evidence>
<feature type="transmembrane region" description="Helical" evidence="1">
    <location>
        <begin position="20"/>
        <end position="42"/>
    </location>
</feature>
<name>A0A849BRT7_9BURK</name>